<name>A0ACB8FNH1_9SAUR</name>
<gene>
    <name evidence="1" type="ORF">K3G42_015784</name>
</gene>
<dbReference type="EMBL" id="CM037619">
    <property type="protein sequence ID" value="KAH8006983.1"/>
    <property type="molecule type" value="Genomic_DNA"/>
</dbReference>
<evidence type="ECO:0000313" key="2">
    <source>
        <dbReference type="Proteomes" id="UP000827872"/>
    </source>
</evidence>
<evidence type="ECO:0000313" key="1">
    <source>
        <dbReference type="EMBL" id="KAH8006983.1"/>
    </source>
</evidence>
<dbReference type="Proteomes" id="UP000827872">
    <property type="component" value="Linkage Group LG06"/>
</dbReference>
<organism evidence="1 2">
    <name type="scientific">Sphaerodactylus townsendi</name>
    <dbReference type="NCBI Taxonomy" id="933632"/>
    <lineage>
        <taxon>Eukaryota</taxon>
        <taxon>Metazoa</taxon>
        <taxon>Chordata</taxon>
        <taxon>Craniata</taxon>
        <taxon>Vertebrata</taxon>
        <taxon>Euteleostomi</taxon>
        <taxon>Lepidosauria</taxon>
        <taxon>Squamata</taxon>
        <taxon>Bifurcata</taxon>
        <taxon>Gekkota</taxon>
        <taxon>Sphaerodactylidae</taxon>
        <taxon>Sphaerodactylus</taxon>
    </lineage>
</organism>
<protein>
    <submittedName>
        <fullName evidence="1">Uncharacterized protein</fullName>
    </submittedName>
</protein>
<comment type="caution">
    <text evidence="1">The sequence shown here is derived from an EMBL/GenBank/DDBJ whole genome shotgun (WGS) entry which is preliminary data.</text>
</comment>
<sequence>MGLRAASPPAPSEPDESPGMRLELEEDPKSLQLVNIPGLSKGRQTPALPPRAHRQQCIKPKAISPLRKNINHETASRPLGDHGERMGTPPDSWVVRLLILLNPHAGTLVIFHGAVEAKDLLKY</sequence>
<keyword evidence="2" id="KW-1185">Reference proteome</keyword>
<proteinExistence type="predicted"/>
<accession>A0ACB8FNH1</accession>
<reference evidence="1" key="1">
    <citation type="submission" date="2021-08" db="EMBL/GenBank/DDBJ databases">
        <title>The first chromosome-level gecko genome reveals the dynamic sex chromosomes of Neotropical dwarf geckos (Sphaerodactylidae: Sphaerodactylus).</title>
        <authorList>
            <person name="Pinto B.J."/>
            <person name="Keating S.E."/>
            <person name="Gamble T."/>
        </authorList>
    </citation>
    <scope>NUCLEOTIDE SEQUENCE</scope>
    <source>
        <strain evidence="1">TG3544</strain>
    </source>
</reference>